<dbReference type="AlphaFoldDB" id="A0A9W9Z0B2"/>
<name>A0A9W9Z0B2_9CNID</name>
<protein>
    <submittedName>
        <fullName evidence="2">WD repeat-containing protein 90</fullName>
    </submittedName>
</protein>
<organism evidence="2 3">
    <name type="scientific">Desmophyllum pertusum</name>
    <dbReference type="NCBI Taxonomy" id="174260"/>
    <lineage>
        <taxon>Eukaryota</taxon>
        <taxon>Metazoa</taxon>
        <taxon>Cnidaria</taxon>
        <taxon>Anthozoa</taxon>
        <taxon>Hexacorallia</taxon>
        <taxon>Scleractinia</taxon>
        <taxon>Caryophylliina</taxon>
        <taxon>Caryophylliidae</taxon>
        <taxon>Desmophyllum</taxon>
    </lineage>
</organism>
<feature type="region of interest" description="Disordered" evidence="1">
    <location>
        <begin position="79"/>
        <end position="110"/>
    </location>
</feature>
<comment type="caution">
    <text evidence="2">The sequence shown here is derived from an EMBL/GenBank/DDBJ whole genome shotgun (WGS) entry which is preliminary data.</text>
</comment>
<gene>
    <name evidence="2" type="primary">WDR90_1</name>
    <name evidence="2" type="ORF">OS493_017907</name>
</gene>
<proteinExistence type="predicted"/>
<dbReference type="Proteomes" id="UP001163046">
    <property type="component" value="Unassembled WGS sequence"/>
</dbReference>
<keyword evidence="3" id="KW-1185">Reference proteome</keyword>
<sequence>MWDPYTANEFTSVGQDGSVLFWLLDDTGEKMTLNVHEPEVPGELVQSKKVVREMSTMISQLCGMQEIVSCMLLPAQREQTATEMEETEIGIQEKSSSGSLVLGKTTKDKN</sequence>
<dbReference type="OrthoDB" id="6252103at2759"/>
<evidence type="ECO:0000313" key="3">
    <source>
        <dbReference type="Proteomes" id="UP001163046"/>
    </source>
</evidence>
<accession>A0A9W9Z0B2</accession>
<evidence type="ECO:0000313" key="2">
    <source>
        <dbReference type="EMBL" id="KAJ7372636.1"/>
    </source>
</evidence>
<dbReference type="EMBL" id="MU826835">
    <property type="protein sequence ID" value="KAJ7372636.1"/>
    <property type="molecule type" value="Genomic_DNA"/>
</dbReference>
<evidence type="ECO:0000256" key="1">
    <source>
        <dbReference type="SAM" id="MobiDB-lite"/>
    </source>
</evidence>
<reference evidence="2" key="1">
    <citation type="submission" date="2023-01" db="EMBL/GenBank/DDBJ databases">
        <title>Genome assembly of the deep-sea coral Lophelia pertusa.</title>
        <authorList>
            <person name="Herrera S."/>
            <person name="Cordes E."/>
        </authorList>
    </citation>
    <scope>NUCLEOTIDE SEQUENCE</scope>
    <source>
        <strain evidence="2">USNM1676648</strain>
        <tissue evidence="2">Polyp</tissue>
    </source>
</reference>